<organism evidence="2 3">
    <name type="scientific">Effrenium voratum</name>
    <dbReference type="NCBI Taxonomy" id="2562239"/>
    <lineage>
        <taxon>Eukaryota</taxon>
        <taxon>Sar</taxon>
        <taxon>Alveolata</taxon>
        <taxon>Dinophyceae</taxon>
        <taxon>Suessiales</taxon>
        <taxon>Symbiodiniaceae</taxon>
        <taxon>Effrenium</taxon>
    </lineage>
</organism>
<feature type="compositionally biased region" description="Basic and acidic residues" evidence="1">
    <location>
        <begin position="128"/>
        <end position="142"/>
    </location>
</feature>
<dbReference type="EMBL" id="CAUJNA010000032">
    <property type="protein sequence ID" value="CAJ1370682.1"/>
    <property type="molecule type" value="Genomic_DNA"/>
</dbReference>
<reference evidence="2" key="1">
    <citation type="submission" date="2023-08" db="EMBL/GenBank/DDBJ databases">
        <authorList>
            <person name="Chen Y."/>
            <person name="Shah S."/>
            <person name="Dougan E. K."/>
            <person name="Thang M."/>
            <person name="Chan C."/>
        </authorList>
    </citation>
    <scope>NUCLEOTIDE SEQUENCE</scope>
</reference>
<feature type="compositionally biased region" description="Polar residues" evidence="1">
    <location>
        <begin position="73"/>
        <end position="82"/>
    </location>
</feature>
<proteinExistence type="predicted"/>
<protein>
    <submittedName>
        <fullName evidence="2">Uncharacterized protein</fullName>
    </submittedName>
</protein>
<sequence>MSKSLSAIQLERPTDATPPTPVRRKFSLRSKKSFNECAPPPWLGAAVSSEADDAASDCDSVVSDYRDDLPESQEASTIAASSALNSSGSDFALLPDKKADKALKKETELPALKSGSRGPTSGTSSERSSFDTRERSSLERSSVDAPSPTSVASKAGVTPEASGSMSENLAAWVRACQRQYCR</sequence>
<dbReference type="Proteomes" id="UP001178507">
    <property type="component" value="Unassembled WGS sequence"/>
</dbReference>
<evidence type="ECO:0000313" key="3">
    <source>
        <dbReference type="Proteomes" id="UP001178507"/>
    </source>
</evidence>
<feature type="region of interest" description="Disordered" evidence="1">
    <location>
        <begin position="1"/>
        <end position="25"/>
    </location>
</feature>
<keyword evidence="3" id="KW-1185">Reference proteome</keyword>
<feature type="region of interest" description="Disordered" evidence="1">
    <location>
        <begin position="40"/>
        <end position="82"/>
    </location>
</feature>
<dbReference type="AlphaFoldDB" id="A0AA36MKK2"/>
<evidence type="ECO:0000313" key="2">
    <source>
        <dbReference type="EMBL" id="CAJ1370682.1"/>
    </source>
</evidence>
<accession>A0AA36MKK2</accession>
<evidence type="ECO:0000256" key="1">
    <source>
        <dbReference type="SAM" id="MobiDB-lite"/>
    </source>
</evidence>
<feature type="compositionally biased region" description="Low complexity" evidence="1">
    <location>
        <begin position="114"/>
        <end position="127"/>
    </location>
</feature>
<gene>
    <name evidence="2" type="ORF">EVOR1521_LOCUS1188</name>
</gene>
<feature type="region of interest" description="Disordered" evidence="1">
    <location>
        <begin position="102"/>
        <end position="168"/>
    </location>
</feature>
<comment type="caution">
    <text evidence="2">The sequence shown here is derived from an EMBL/GenBank/DDBJ whole genome shotgun (WGS) entry which is preliminary data.</text>
</comment>
<name>A0AA36MKK2_9DINO</name>